<dbReference type="Proteomes" id="UP000037460">
    <property type="component" value="Unassembled WGS sequence"/>
</dbReference>
<name>A0A0M0JZ32_9EUKA</name>
<sequence length="251" mass="27653">MVRIAAFGIASAAVSAAHGRPMRARGRAAAVDDVEHNFTLANLDVRSYEVFAVASVRFWQERRPLIKAFFVHLRDIGSAGFLATSVPSVCREALTELPGIACVAGMHYRYDGALSKERWRILLHFARRGRGLVYAGLDVRFVWPVASLTRFAAQHFADAAFEGSGDGQHLHFTPDLAAVFPTARAIALLEALMVQLRARSLDGLPAYMQDRSLLRYNLMGPAEQDLLADALLSALYNATVAIRKRTCRDQP</sequence>
<dbReference type="AlphaFoldDB" id="A0A0M0JZ32"/>
<reference evidence="2" key="1">
    <citation type="journal article" date="2015" name="PLoS Genet.">
        <title>Genome Sequence and Transcriptome Analyses of Chrysochromulina tobin: Metabolic Tools for Enhanced Algal Fitness in the Prominent Order Prymnesiales (Haptophyceae).</title>
        <authorList>
            <person name="Hovde B.T."/>
            <person name="Deodato C.R."/>
            <person name="Hunsperger H.M."/>
            <person name="Ryken S.A."/>
            <person name="Yost W."/>
            <person name="Jha R.K."/>
            <person name="Patterson J."/>
            <person name="Monnat R.J. Jr."/>
            <person name="Barlow S.B."/>
            <person name="Starkenburg S.R."/>
            <person name="Cattolico R.A."/>
        </authorList>
    </citation>
    <scope>NUCLEOTIDE SEQUENCE</scope>
    <source>
        <strain evidence="2">CCMP291</strain>
    </source>
</reference>
<accession>A0A0M0JZ32</accession>
<evidence type="ECO:0000313" key="1">
    <source>
        <dbReference type="EMBL" id="KOO31824.1"/>
    </source>
</evidence>
<gene>
    <name evidence="1" type="ORF">Ctob_013539</name>
</gene>
<protein>
    <submittedName>
        <fullName evidence="1">Uncharacterized protein</fullName>
    </submittedName>
</protein>
<organism evidence="1 2">
    <name type="scientific">Chrysochromulina tobinii</name>
    <dbReference type="NCBI Taxonomy" id="1460289"/>
    <lineage>
        <taxon>Eukaryota</taxon>
        <taxon>Haptista</taxon>
        <taxon>Haptophyta</taxon>
        <taxon>Prymnesiophyceae</taxon>
        <taxon>Prymnesiales</taxon>
        <taxon>Chrysochromulinaceae</taxon>
        <taxon>Chrysochromulina</taxon>
    </lineage>
</organism>
<comment type="caution">
    <text evidence="1">The sequence shown here is derived from an EMBL/GenBank/DDBJ whole genome shotgun (WGS) entry which is preliminary data.</text>
</comment>
<dbReference type="EMBL" id="JWZX01001923">
    <property type="protein sequence ID" value="KOO31824.1"/>
    <property type="molecule type" value="Genomic_DNA"/>
</dbReference>
<evidence type="ECO:0000313" key="2">
    <source>
        <dbReference type="Proteomes" id="UP000037460"/>
    </source>
</evidence>
<proteinExistence type="predicted"/>
<keyword evidence="2" id="KW-1185">Reference proteome</keyword>